<evidence type="ECO:0000313" key="1">
    <source>
        <dbReference type="EMBL" id="MDN4599158.1"/>
    </source>
</evidence>
<dbReference type="Pfam" id="PF01263">
    <property type="entry name" value="Aldose_epim"/>
    <property type="match status" value="1"/>
</dbReference>
<comment type="caution">
    <text evidence="1">The sequence shown here is derived from an EMBL/GenBank/DDBJ whole genome shotgun (WGS) entry which is preliminary data.</text>
</comment>
<sequence>MSGRSDPILLSRTVGGVAVEALVSPVGAGLQRLAVDGVELVCGAPDGPVAASGAVLVPWPNRVRGGRWTLDGEPQQLVRTEPGAGNALHGLVAHSAFSPAARGRGAVELATEVRHPAGYPFDLDVVVSYRLRTSGVGSTISVVNRGPRAAPVAVGVHPYLRIGDATRDDLTLTIDAERTLLLGGDNLPLAERSVAETPFDLRAPTPLAAAPAHAAFTGLRVSGGRVRMTLADPSVSRAAEVWADARFRWAQVYVTDELPGLADGRVAVALEPMTAPPDALNSGTDLVWLEPSSRWDLSWGVALR</sequence>
<reference evidence="1" key="1">
    <citation type="submission" date="2023-03" db="EMBL/GenBank/DDBJ databases">
        <title>MT1 and MT2 Draft Genomes of Novel Species.</title>
        <authorList>
            <person name="Venkateswaran K."/>
        </authorList>
    </citation>
    <scope>NUCLEOTIDE SEQUENCE</scope>
    <source>
        <strain evidence="1">F6_8S_P_1A</strain>
    </source>
</reference>
<dbReference type="EMBL" id="JAROCB010000005">
    <property type="protein sequence ID" value="MDN4599158.1"/>
    <property type="molecule type" value="Genomic_DNA"/>
</dbReference>
<dbReference type="SUPFAM" id="SSF74650">
    <property type="entry name" value="Galactose mutarotase-like"/>
    <property type="match status" value="1"/>
</dbReference>
<protein>
    <recommendedName>
        <fullName evidence="3">Aldose 1-epimerase</fullName>
    </recommendedName>
</protein>
<gene>
    <name evidence="1" type="ORF">P5G59_18550</name>
</gene>
<name>A0ABT8J2Q6_9MICO</name>
<organism evidence="1 2">
    <name type="scientific">Leifsonia virtsii</name>
    <dbReference type="NCBI Taxonomy" id="3035915"/>
    <lineage>
        <taxon>Bacteria</taxon>
        <taxon>Bacillati</taxon>
        <taxon>Actinomycetota</taxon>
        <taxon>Actinomycetes</taxon>
        <taxon>Micrococcales</taxon>
        <taxon>Microbacteriaceae</taxon>
        <taxon>Leifsonia</taxon>
    </lineage>
</organism>
<keyword evidence="2" id="KW-1185">Reference proteome</keyword>
<dbReference type="InterPro" id="IPR008183">
    <property type="entry name" value="Aldose_1/G6P_1-epimerase"/>
</dbReference>
<dbReference type="Gene3D" id="2.70.98.10">
    <property type="match status" value="1"/>
</dbReference>
<dbReference type="Proteomes" id="UP001174210">
    <property type="component" value="Unassembled WGS sequence"/>
</dbReference>
<accession>A0ABT8J2Q6</accession>
<dbReference type="InterPro" id="IPR014718">
    <property type="entry name" value="GH-type_carb-bd"/>
</dbReference>
<dbReference type="RefSeq" id="WP_301220504.1">
    <property type="nucleotide sequence ID" value="NZ_JAROCB010000005.1"/>
</dbReference>
<evidence type="ECO:0000313" key="2">
    <source>
        <dbReference type="Proteomes" id="UP001174210"/>
    </source>
</evidence>
<proteinExistence type="predicted"/>
<evidence type="ECO:0008006" key="3">
    <source>
        <dbReference type="Google" id="ProtNLM"/>
    </source>
</evidence>
<dbReference type="InterPro" id="IPR011013">
    <property type="entry name" value="Gal_mutarotase_sf_dom"/>
</dbReference>